<sequence>MKRNCKEEGHDLKEIMTCVGFECKSCDYEILSRNMSKHHFGRCPKCEAPKDKIEPHYHGHEHLKYECTNCGHSWVELM</sequence>
<dbReference type="EMBL" id="MT143120">
    <property type="protein sequence ID" value="QJA93076.1"/>
    <property type="molecule type" value="Genomic_DNA"/>
</dbReference>
<reference evidence="1" key="1">
    <citation type="submission" date="2020-03" db="EMBL/GenBank/DDBJ databases">
        <title>The deep terrestrial virosphere.</title>
        <authorList>
            <person name="Holmfeldt K."/>
            <person name="Nilsson E."/>
            <person name="Simone D."/>
            <person name="Lopez-Fernandez M."/>
            <person name="Wu X."/>
            <person name="de Brujin I."/>
            <person name="Lundin D."/>
            <person name="Andersson A."/>
            <person name="Bertilsson S."/>
            <person name="Dopson M."/>
        </authorList>
    </citation>
    <scope>NUCLEOTIDE SEQUENCE</scope>
    <source>
        <strain evidence="1">MM415B04371</strain>
    </source>
</reference>
<accession>A0A6M3LDB0</accession>
<protein>
    <submittedName>
        <fullName evidence="1">Uncharacterized protein</fullName>
    </submittedName>
</protein>
<proteinExistence type="predicted"/>
<name>A0A6M3LDB0_9ZZZZ</name>
<dbReference type="AlphaFoldDB" id="A0A6M3LDB0"/>
<evidence type="ECO:0000313" key="1">
    <source>
        <dbReference type="EMBL" id="QJA93076.1"/>
    </source>
</evidence>
<gene>
    <name evidence="1" type="ORF">MM415B04371_0009</name>
</gene>
<organism evidence="1">
    <name type="scientific">viral metagenome</name>
    <dbReference type="NCBI Taxonomy" id="1070528"/>
    <lineage>
        <taxon>unclassified sequences</taxon>
        <taxon>metagenomes</taxon>
        <taxon>organismal metagenomes</taxon>
    </lineage>
</organism>